<proteinExistence type="predicted"/>
<comment type="caution">
    <text evidence="1">The sequence shown here is derived from an EMBL/GenBank/DDBJ whole genome shotgun (WGS) entry which is preliminary data.</text>
</comment>
<dbReference type="AlphaFoldDB" id="A0A6L2ZSD1"/>
<dbReference type="EMBL" id="BLXO01000014">
    <property type="protein sequence ID" value="GFN47481.1"/>
    <property type="molecule type" value="Genomic_DNA"/>
</dbReference>
<gene>
    <name evidence="1" type="ORF">RINTU1_35800</name>
</gene>
<dbReference type="Proteomes" id="UP000504714">
    <property type="component" value="Unassembled WGS sequence"/>
</dbReference>
<protein>
    <submittedName>
        <fullName evidence="1">Uncharacterized protein</fullName>
    </submittedName>
</protein>
<reference evidence="1 2" key="1">
    <citation type="submission" date="2020-06" db="EMBL/GenBank/DDBJ databases">
        <title>The genome sequence of Candidatus Regiella insecticola strain Tut.</title>
        <authorList>
            <person name="Nikoh N."/>
            <person name="Tsuchida T."/>
            <person name="Koga R."/>
            <person name="Oshima K."/>
            <person name="Hattori M."/>
            <person name="Fukatsu T."/>
        </authorList>
    </citation>
    <scope>NUCLEOTIDE SEQUENCE [LARGE SCALE GENOMIC DNA]</scope>
    <source>
        <strain evidence="1 2">Tut</strain>
    </source>
</reference>
<evidence type="ECO:0000313" key="1">
    <source>
        <dbReference type="EMBL" id="GFN47481.1"/>
    </source>
</evidence>
<sequence length="37" mass="4173">MSHFSRMSNRFKNTLIAYIPFAFEAAALLAAGVRRIT</sequence>
<evidence type="ECO:0000313" key="2">
    <source>
        <dbReference type="Proteomes" id="UP000504714"/>
    </source>
</evidence>
<organism evidence="1 2">
    <name type="scientific">Candidatus Regiella insecticola</name>
    <dbReference type="NCBI Taxonomy" id="138073"/>
    <lineage>
        <taxon>Bacteria</taxon>
        <taxon>Pseudomonadati</taxon>
        <taxon>Pseudomonadota</taxon>
        <taxon>Gammaproteobacteria</taxon>
        <taxon>Enterobacterales</taxon>
        <taxon>Enterobacteriaceae</taxon>
        <taxon>aphid secondary symbionts</taxon>
        <taxon>Candidatus Regiella</taxon>
    </lineage>
</organism>
<name>A0A6L2ZSD1_9ENTR</name>
<accession>A0A6L2ZSD1</accession>